<name>A0ABV9M9G5_9BACL</name>
<gene>
    <name evidence="1" type="ORF">ACFO5U_02815</name>
</gene>
<proteinExistence type="predicted"/>
<accession>A0ABV9M9G5</accession>
<dbReference type="RefSeq" id="WP_377276524.1">
    <property type="nucleotide sequence ID" value="NZ_JBHSGL010000004.1"/>
</dbReference>
<dbReference type="EMBL" id="JBHSGL010000004">
    <property type="protein sequence ID" value="MFC4711765.1"/>
    <property type="molecule type" value="Genomic_DNA"/>
</dbReference>
<protein>
    <submittedName>
        <fullName evidence="1">Uncharacterized protein</fullName>
    </submittedName>
</protein>
<keyword evidence="2" id="KW-1185">Reference proteome</keyword>
<reference evidence="2" key="1">
    <citation type="journal article" date="2019" name="Int. J. Syst. Evol. Microbiol.">
        <title>The Global Catalogue of Microorganisms (GCM) 10K type strain sequencing project: providing services to taxonomists for standard genome sequencing and annotation.</title>
        <authorList>
            <consortium name="The Broad Institute Genomics Platform"/>
            <consortium name="The Broad Institute Genome Sequencing Center for Infectious Disease"/>
            <person name="Wu L."/>
            <person name="Ma J."/>
        </authorList>
    </citation>
    <scope>NUCLEOTIDE SEQUENCE [LARGE SCALE GENOMIC DNA]</scope>
    <source>
        <strain evidence="2">CGMCC 1.12151</strain>
    </source>
</reference>
<evidence type="ECO:0000313" key="2">
    <source>
        <dbReference type="Proteomes" id="UP001595932"/>
    </source>
</evidence>
<comment type="caution">
    <text evidence="1">The sequence shown here is derived from an EMBL/GenBank/DDBJ whole genome shotgun (WGS) entry which is preliminary data.</text>
</comment>
<organism evidence="1 2">
    <name type="scientific">Planococcus dechangensis</name>
    <dbReference type="NCBI Taxonomy" id="1176255"/>
    <lineage>
        <taxon>Bacteria</taxon>
        <taxon>Bacillati</taxon>
        <taxon>Bacillota</taxon>
        <taxon>Bacilli</taxon>
        <taxon>Bacillales</taxon>
        <taxon>Caryophanaceae</taxon>
        <taxon>Planococcus</taxon>
    </lineage>
</organism>
<sequence length="420" mass="48296">MEFIIGVLILLSIVFAILYFNKKNTFPDKEENYSTATTNVISNDTYLTEDQMPWEISTLNKSEIQSFNPQKPLVVTDQLKSYIGEIIKSSSAASDLVRTEKKVIIKFNKEVMDKLNNGELTIMKKSGSLNKFRPIAVDSKHKIRAHGWAETKDIKKINPAQLVNVAFGVMTIVTSQEHLDKINKQLNTMNKKMDTLLRKYNNDKFGFIHGSIRYLKAIMPSIIAQDNLSNTYFKKIEDISSEAYIQLESVLMELNILVTEIPKFTNNKFKIDENIEGVKNLYLDFEEQLLIGYGTLELISVCLKLASDFDSNSEVSRNKLSDIENFYEKLDKLNSQFESSISAKTLELNATFRRRKTIQTKKEEINKQYLYHREIMESHQSTTQQHIHQLKTGDAIPLIGSLDLQIEYDENDNLIAAHRI</sequence>
<dbReference type="Proteomes" id="UP001595932">
    <property type="component" value="Unassembled WGS sequence"/>
</dbReference>
<evidence type="ECO:0000313" key="1">
    <source>
        <dbReference type="EMBL" id="MFC4711765.1"/>
    </source>
</evidence>